<feature type="domain" description="FAD dependent oxidoreductase" evidence="3">
    <location>
        <begin position="7"/>
        <end position="362"/>
    </location>
</feature>
<dbReference type="Pfam" id="PF01266">
    <property type="entry name" value="DAO"/>
    <property type="match status" value="1"/>
</dbReference>
<organism evidence="4 5">
    <name type="scientific">Pendulispora albinea</name>
    <dbReference type="NCBI Taxonomy" id="2741071"/>
    <lineage>
        <taxon>Bacteria</taxon>
        <taxon>Pseudomonadati</taxon>
        <taxon>Myxococcota</taxon>
        <taxon>Myxococcia</taxon>
        <taxon>Myxococcales</taxon>
        <taxon>Sorangiineae</taxon>
        <taxon>Pendulisporaceae</taxon>
        <taxon>Pendulispora</taxon>
    </lineage>
</organism>
<keyword evidence="1" id="KW-0560">Oxidoreductase</keyword>
<evidence type="ECO:0000313" key="5">
    <source>
        <dbReference type="Proteomes" id="UP001370348"/>
    </source>
</evidence>
<dbReference type="RefSeq" id="WP_394826344.1">
    <property type="nucleotide sequence ID" value="NZ_CP089984.1"/>
</dbReference>
<dbReference type="Gene3D" id="3.50.50.60">
    <property type="entry name" value="FAD/NAD(P)-binding domain"/>
    <property type="match status" value="1"/>
</dbReference>
<proteinExistence type="predicted"/>
<reference evidence="4 5" key="1">
    <citation type="submission" date="2021-12" db="EMBL/GenBank/DDBJ databases">
        <title>Discovery of the Pendulisporaceae a myxobacterial family with distinct sporulation behavior and unique specialized metabolism.</title>
        <authorList>
            <person name="Garcia R."/>
            <person name="Popoff A."/>
            <person name="Bader C.D."/>
            <person name="Loehr J."/>
            <person name="Walesch S."/>
            <person name="Walt C."/>
            <person name="Boldt J."/>
            <person name="Bunk B."/>
            <person name="Haeckl F.J.F.P.J."/>
            <person name="Gunesch A.P."/>
            <person name="Birkelbach J."/>
            <person name="Nuebel U."/>
            <person name="Pietschmann T."/>
            <person name="Bach T."/>
            <person name="Mueller R."/>
        </authorList>
    </citation>
    <scope>NUCLEOTIDE SEQUENCE [LARGE SCALE GENOMIC DNA]</scope>
    <source>
        <strain evidence="4 5">MSr11954</strain>
    </source>
</reference>
<gene>
    <name evidence="4" type="ORF">LZC94_05415</name>
</gene>
<keyword evidence="2" id="KW-0812">Transmembrane</keyword>
<feature type="transmembrane region" description="Helical" evidence="2">
    <location>
        <begin position="7"/>
        <end position="24"/>
    </location>
</feature>
<dbReference type="SUPFAM" id="SSF51905">
    <property type="entry name" value="FAD/NAD(P)-binding domain"/>
    <property type="match status" value="1"/>
</dbReference>
<dbReference type="InterPro" id="IPR006076">
    <property type="entry name" value="FAD-dep_OxRdtase"/>
</dbReference>
<dbReference type="EMBL" id="CP089984">
    <property type="protein sequence ID" value="WXB16715.1"/>
    <property type="molecule type" value="Genomic_DNA"/>
</dbReference>
<dbReference type="Gene3D" id="3.30.9.10">
    <property type="entry name" value="D-Amino Acid Oxidase, subunit A, domain 2"/>
    <property type="match status" value="1"/>
</dbReference>
<sequence length="419" mass="45868">MKDHAEVVIIGAGIMGLAIAYHLARRGVTDVVVLDKGYLCGGASGRNGGGVRAQWSSEANIRLMLESIRMCQDFASEMKINVWLRQGGYLFLTRTEDKRRALEASVKLQSECGLATRMLSPKEAQGIVPELDIDGITAASYNPDDGVVFPWPFVWGFAQGARKLGVTVETFREVTGFRTKGSRIDGVVTRALPRSGKGPAARDEHIIRTHKVVNAAGAWSPEIARLLGVELPNRPHRHEICSTEPLKPWLKPLVADLTDGLYFSQSTRGEIVGGVGQEHVPHGINQDSSHAFLGRYARSLVRTCPILGHVKVLRQWSGCYDITPDANPIVGDVDEVENFYQASGFMGHGFMMAPIMGKLIAEYIIDRAANANRPGVSKVGRARGGEGAPPSVVDQNMFERWNLRRFREGKLLSEAMIIG</sequence>
<keyword evidence="5" id="KW-1185">Reference proteome</keyword>
<evidence type="ECO:0000313" key="4">
    <source>
        <dbReference type="EMBL" id="WXB16715.1"/>
    </source>
</evidence>
<dbReference type="PANTHER" id="PTHR13847:SF287">
    <property type="entry name" value="FAD-DEPENDENT OXIDOREDUCTASE DOMAIN-CONTAINING PROTEIN 1"/>
    <property type="match status" value="1"/>
</dbReference>
<keyword evidence="2" id="KW-1133">Transmembrane helix</keyword>
<evidence type="ECO:0000259" key="3">
    <source>
        <dbReference type="Pfam" id="PF01266"/>
    </source>
</evidence>
<dbReference type="Proteomes" id="UP001370348">
    <property type="component" value="Chromosome"/>
</dbReference>
<protein>
    <submittedName>
        <fullName evidence="4">FAD-binding oxidoreductase</fullName>
    </submittedName>
</protein>
<accession>A0ABZ2M166</accession>
<name>A0ABZ2M166_9BACT</name>
<dbReference type="InterPro" id="IPR036188">
    <property type="entry name" value="FAD/NAD-bd_sf"/>
</dbReference>
<evidence type="ECO:0000256" key="1">
    <source>
        <dbReference type="ARBA" id="ARBA00023002"/>
    </source>
</evidence>
<dbReference type="PANTHER" id="PTHR13847">
    <property type="entry name" value="SARCOSINE DEHYDROGENASE-RELATED"/>
    <property type="match status" value="1"/>
</dbReference>
<evidence type="ECO:0000256" key="2">
    <source>
        <dbReference type="SAM" id="Phobius"/>
    </source>
</evidence>
<keyword evidence="2" id="KW-0472">Membrane</keyword>